<keyword evidence="2 4" id="KW-0067">ATP-binding</keyword>
<dbReference type="GO" id="GO:0016887">
    <property type="term" value="F:ATP hydrolysis activity"/>
    <property type="evidence" value="ECO:0007669"/>
    <property type="project" value="InterPro"/>
</dbReference>
<dbReference type="InterPro" id="IPR003439">
    <property type="entry name" value="ABC_transporter-like_ATP-bd"/>
</dbReference>
<dbReference type="Pfam" id="PF00005">
    <property type="entry name" value="ABC_tran"/>
    <property type="match status" value="1"/>
</dbReference>
<dbReference type="SMART" id="SM00382">
    <property type="entry name" value="AAA"/>
    <property type="match status" value="1"/>
</dbReference>
<evidence type="ECO:0000313" key="4">
    <source>
        <dbReference type="EMBL" id="THJ68745.1"/>
    </source>
</evidence>
<name>A0A4S5EAI0_9MICC</name>
<dbReference type="EMBL" id="SSWH01000001">
    <property type="protein sequence ID" value="THJ68745.1"/>
    <property type="molecule type" value="Genomic_DNA"/>
</dbReference>
<sequence>MTHAIELLSATRSFRSDDAVQDVTLAVPEGAICGVLGRNGAGKTTVMSLISGQDRPTTGRVLVDGEDPFENEAVLSRISFVRDNQRYPDDYFLHHVLGIAPAFAPYWDGELAAELVERFRLPRKPAIRKFSRGQLSAVAIVLGLASRSPITLLDEPYLGLDATARGLFHDILLRDLGLYPRTLLLSTHLIDESESLFDHIVLMDRGRVVLRTEAEEARHLAMCVSGVADAVQAFAADYPVLYSHSIGGLQTSTVTGRLDDDARSRAATLGVRVKGASLQDLAVAYGSGDALQDSSKEGISA</sequence>
<dbReference type="SUPFAM" id="SSF52540">
    <property type="entry name" value="P-loop containing nucleoside triphosphate hydrolases"/>
    <property type="match status" value="1"/>
</dbReference>
<accession>A0A4S5EAI0</accession>
<dbReference type="GO" id="GO:0005524">
    <property type="term" value="F:ATP binding"/>
    <property type="evidence" value="ECO:0007669"/>
    <property type="project" value="UniProtKB-KW"/>
</dbReference>
<keyword evidence="5" id="KW-1185">Reference proteome</keyword>
<dbReference type="OrthoDB" id="9804819at2"/>
<dbReference type="CDD" id="cd03230">
    <property type="entry name" value="ABC_DR_subfamily_A"/>
    <property type="match status" value="1"/>
</dbReference>
<dbReference type="AlphaFoldDB" id="A0A4S5EAI0"/>
<dbReference type="PROSITE" id="PS50893">
    <property type="entry name" value="ABC_TRANSPORTER_2"/>
    <property type="match status" value="1"/>
</dbReference>
<dbReference type="PANTHER" id="PTHR43158:SF5">
    <property type="entry name" value="ABC TRANSPORTER, ATP-BINDING PROTEIN"/>
    <property type="match status" value="1"/>
</dbReference>
<dbReference type="Gene3D" id="3.40.50.300">
    <property type="entry name" value="P-loop containing nucleotide triphosphate hydrolases"/>
    <property type="match status" value="1"/>
</dbReference>
<gene>
    <name evidence="4" type="ORF">E8P82_02280</name>
</gene>
<evidence type="ECO:0000259" key="3">
    <source>
        <dbReference type="PROSITE" id="PS50893"/>
    </source>
</evidence>
<feature type="domain" description="ABC transporter" evidence="3">
    <location>
        <begin position="5"/>
        <end position="230"/>
    </location>
</feature>
<evidence type="ECO:0000256" key="2">
    <source>
        <dbReference type="ARBA" id="ARBA00022840"/>
    </source>
</evidence>
<dbReference type="InterPro" id="IPR003593">
    <property type="entry name" value="AAA+_ATPase"/>
</dbReference>
<comment type="caution">
    <text evidence="4">The sequence shown here is derived from an EMBL/GenBank/DDBJ whole genome shotgun (WGS) entry which is preliminary data.</text>
</comment>
<evidence type="ECO:0000256" key="1">
    <source>
        <dbReference type="ARBA" id="ARBA00022741"/>
    </source>
</evidence>
<dbReference type="Proteomes" id="UP000305233">
    <property type="component" value="Unassembled WGS sequence"/>
</dbReference>
<organism evidence="4 5">
    <name type="scientific">Arthrobacter echini</name>
    <dbReference type="NCBI Taxonomy" id="1529066"/>
    <lineage>
        <taxon>Bacteria</taxon>
        <taxon>Bacillati</taxon>
        <taxon>Actinomycetota</taxon>
        <taxon>Actinomycetes</taxon>
        <taxon>Micrococcales</taxon>
        <taxon>Micrococcaceae</taxon>
        <taxon>Arthrobacter</taxon>
    </lineage>
</organism>
<evidence type="ECO:0000313" key="5">
    <source>
        <dbReference type="Proteomes" id="UP000305233"/>
    </source>
</evidence>
<dbReference type="PANTHER" id="PTHR43158">
    <property type="entry name" value="SKFA PEPTIDE EXPORT ATP-BINDING PROTEIN SKFE"/>
    <property type="match status" value="1"/>
</dbReference>
<reference evidence="4 5" key="1">
    <citation type="submission" date="2019-04" db="EMBL/GenBank/DDBJ databases">
        <authorList>
            <person name="Liu Q."/>
            <person name="Xin Y.-H."/>
        </authorList>
    </citation>
    <scope>NUCLEOTIDE SEQUENCE [LARGE SCALE GENOMIC DNA]</scope>
    <source>
        <strain evidence="4 5">AM23</strain>
    </source>
</reference>
<protein>
    <submittedName>
        <fullName evidence="4">ABC transporter ATP-binding protein</fullName>
    </submittedName>
</protein>
<keyword evidence="1" id="KW-0547">Nucleotide-binding</keyword>
<proteinExistence type="predicted"/>
<dbReference type="RefSeq" id="WP_136452843.1">
    <property type="nucleotide sequence ID" value="NZ_SSWH01000001.1"/>
</dbReference>
<dbReference type="InterPro" id="IPR027417">
    <property type="entry name" value="P-loop_NTPase"/>
</dbReference>